<dbReference type="OrthoDB" id="435038at2759"/>
<evidence type="ECO:0000256" key="1">
    <source>
        <dbReference type="ARBA" id="ARBA00007598"/>
    </source>
</evidence>
<dbReference type="GO" id="GO:0050661">
    <property type="term" value="F:NADP binding"/>
    <property type="evidence" value="ECO:0007669"/>
    <property type="project" value="InterPro"/>
</dbReference>
<dbReference type="Proteomes" id="UP000324585">
    <property type="component" value="Unassembled WGS sequence"/>
</dbReference>
<protein>
    <submittedName>
        <fullName evidence="7">Glyoxylate/succinic semialdehyde reductase 1</fullName>
    </submittedName>
</protein>
<dbReference type="InterPro" id="IPR036291">
    <property type="entry name" value="NAD(P)-bd_dom_sf"/>
</dbReference>
<gene>
    <name evidence="7" type="ORF">FVE85_8377</name>
</gene>
<name>A0A5J4YL83_PORPP</name>
<dbReference type="InterPro" id="IPR013328">
    <property type="entry name" value="6PGD_dom2"/>
</dbReference>
<dbReference type="PANTHER" id="PTHR43580:SF2">
    <property type="entry name" value="CYTOKINE-LIKE NUCLEAR FACTOR N-PAC"/>
    <property type="match status" value="1"/>
</dbReference>
<evidence type="ECO:0000256" key="4">
    <source>
        <dbReference type="PIRSR" id="PIRSR000103-1"/>
    </source>
</evidence>
<dbReference type="AlphaFoldDB" id="A0A5J4YL83"/>
<feature type="domain" description="3-hydroxyisobutyrate dehydrogenase-like NAD-binding" evidence="6">
    <location>
        <begin position="176"/>
        <end position="297"/>
    </location>
</feature>
<dbReference type="Pfam" id="PF14833">
    <property type="entry name" value="NAD_binding_11"/>
    <property type="match status" value="1"/>
</dbReference>
<evidence type="ECO:0000259" key="6">
    <source>
        <dbReference type="Pfam" id="PF14833"/>
    </source>
</evidence>
<dbReference type="SUPFAM" id="SSF51735">
    <property type="entry name" value="NAD(P)-binding Rossmann-fold domains"/>
    <property type="match status" value="1"/>
</dbReference>
<keyword evidence="2" id="KW-0560">Oxidoreductase</keyword>
<dbReference type="InterPro" id="IPR051265">
    <property type="entry name" value="HIBADH-related_NP60_sf"/>
</dbReference>
<comment type="caution">
    <text evidence="7">The sequence shown here is derived from an EMBL/GenBank/DDBJ whole genome shotgun (WGS) entry which is preliminary data.</text>
</comment>
<sequence>MAGQVGFIGIGIMGLPMAKNLVTKAGKKLVVWNRSQERIALLQGELADEAAQVEAAESPEAVVKACDVTFVMLTTPSVVRSVLFDMPGAAIHGVSSGKMIIDCSTITEEDSRASYDAVKTAGGSFLEAPVSGSKVPAETGALIFLAGGDKDVFDEVVKQKMFDVMGKKSIFLGGIGAGARMKLAVNMVMGSMISALAEGIVLCESNELDPAEFLEVLDLGAMANPMFKMKGPNMVQSKRQYTVNFPLEHQQKDMRFALQMGDSSATPMPVAAAANELFKAARAAGYDREDMSAVIEALRKRNE</sequence>
<reference evidence="8" key="1">
    <citation type="journal article" date="2019" name="Nat. Commun.">
        <title>Expansion of phycobilisome linker gene families in mesophilic red algae.</title>
        <authorList>
            <person name="Lee J."/>
            <person name="Kim D."/>
            <person name="Bhattacharya D."/>
            <person name="Yoon H.S."/>
        </authorList>
    </citation>
    <scope>NUCLEOTIDE SEQUENCE [LARGE SCALE GENOMIC DNA]</scope>
    <source>
        <strain evidence="8">CCMP 1328</strain>
    </source>
</reference>
<dbReference type="PIRSF" id="PIRSF000103">
    <property type="entry name" value="HIBADH"/>
    <property type="match status" value="1"/>
</dbReference>
<dbReference type="InterPro" id="IPR029154">
    <property type="entry name" value="HIBADH-like_NADP-bd"/>
</dbReference>
<dbReference type="EMBL" id="VRMN01000011">
    <property type="protein sequence ID" value="KAA8491895.1"/>
    <property type="molecule type" value="Genomic_DNA"/>
</dbReference>
<keyword evidence="8" id="KW-1185">Reference proteome</keyword>
<proteinExistence type="inferred from homology"/>
<comment type="similarity">
    <text evidence="1">Belongs to the HIBADH-related family. NP60 subfamily.</text>
</comment>
<dbReference type="SUPFAM" id="SSF48179">
    <property type="entry name" value="6-phosphogluconate dehydrogenase C-terminal domain-like"/>
    <property type="match status" value="1"/>
</dbReference>
<feature type="domain" description="6-phosphogluconate dehydrogenase NADP-binding" evidence="5">
    <location>
        <begin position="4"/>
        <end position="173"/>
    </location>
</feature>
<dbReference type="Gene3D" id="3.40.50.720">
    <property type="entry name" value="NAD(P)-binding Rossmann-like Domain"/>
    <property type="match status" value="1"/>
</dbReference>
<evidence type="ECO:0000313" key="7">
    <source>
        <dbReference type="EMBL" id="KAA8491895.1"/>
    </source>
</evidence>
<dbReference type="Pfam" id="PF03446">
    <property type="entry name" value="NAD_binding_2"/>
    <property type="match status" value="1"/>
</dbReference>
<dbReference type="InterPro" id="IPR006115">
    <property type="entry name" value="6PGDH_NADP-bd"/>
</dbReference>
<dbReference type="InterPro" id="IPR008927">
    <property type="entry name" value="6-PGluconate_DH-like_C_sf"/>
</dbReference>
<dbReference type="InterPro" id="IPR015815">
    <property type="entry name" value="HIBADH-related"/>
</dbReference>
<dbReference type="PANTHER" id="PTHR43580">
    <property type="entry name" value="OXIDOREDUCTASE GLYR1-RELATED"/>
    <property type="match status" value="1"/>
</dbReference>
<keyword evidence="3" id="KW-0520">NAD</keyword>
<dbReference type="GO" id="GO:0051287">
    <property type="term" value="F:NAD binding"/>
    <property type="evidence" value="ECO:0007669"/>
    <property type="project" value="InterPro"/>
</dbReference>
<evidence type="ECO:0000259" key="5">
    <source>
        <dbReference type="Pfam" id="PF03446"/>
    </source>
</evidence>
<evidence type="ECO:0000256" key="2">
    <source>
        <dbReference type="ARBA" id="ARBA00023002"/>
    </source>
</evidence>
<dbReference type="Gene3D" id="1.10.1040.10">
    <property type="entry name" value="N-(1-d-carboxylethyl)-l-norvaline Dehydrogenase, domain 2"/>
    <property type="match status" value="1"/>
</dbReference>
<accession>A0A5J4YL83</accession>
<evidence type="ECO:0000313" key="8">
    <source>
        <dbReference type="Proteomes" id="UP000324585"/>
    </source>
</evidence>
<feature type="active site" evidence="4">
    <location>
        <position position="182"/>
    </location>
</feature>
<dbReference type="OMA" id="NALGCEY"/>
<dbReference type="GO" id="GO:0016491">
    <property type="term" value="F:oxidoreductase activity"/>
    <property type="evidence" value="ECO:0007669"/>
    <property type="project" value="UniProtKB-KW"/>
</dbReference>
<evidence type="ECO:0000256" key="3">
    <source>
        <dbReference type="ARBA" id="ARBA00023027"/>
    </source>
</evidence>
<organism evidence="7 8">
    <name type="scientific">Porphyridium purpureum</name>
    <name type="common">Red alga</name>
    <name type="synonym">Porphyridium cruentum</name>
    <dbReference type="NCBI Taxonomy" id="35688"/>
    <lineage>
        <taxon>Eukaryota</taxon>
        <taxon>Rhodophyta</taxon>
        <taxon>Bangiophyceae</taxon>
        <taxon>Porphyridiales</taxon>
        <taxon>Porphyridiaceae</taxon>
        <taxon>Porphyridium</taxon>
    </lineage>
</organism>